<dbReference type="GO" id="GO:0031490">
    <property type="term" value="F:chromatin DNA binding"/>
    <property type="evidence" value="ECO:0007669"/>
    <property type="project" value="TreeGrafter"/>
</dbReference>
<dbReference type="InterPro" id="IPR003958">
    <property type="entry name" value="CBFA_NFYB_domain"/>
</dbReference>
<gene>
    <name evidence="8" type="ORF">FE257_007519</name>
</gene>
<dbReference type="SUPFAM" id="SSF47113">
    <property type="entry name" value="Histone-fold"/>
    <property type="match status" value="1"/>
</dbReference>
<dbReference type="Proteomes" id="UP001194746">
    <property type="component" value="Unassembled WGS sequence"/>
</dbReference>
<dbReference type="PANTHER" id="PTHR46172">
    <property type="entry name" value="DNA POLYMERASE EPSILON SUBUNIT 3"/>
    <property type="match status" value="1"/>
</dbReference>
<dbReference type="CDD" id="cd22928">
    <property type="entry name" value="HFD_POLE3_DPB4"/>
    <property type="match status" value="1"/>
</dbReference>
<dbReference type="GO" id="GO:0006974">
    <property type="term" value="P:DNA damage response"/>
    <property type="evidence" value="ECO:0007669"/>
    <property type="project" value="TreeGrafter"/>
</dbReference>
<dbReference type="InterPro" id="IPR051377">
    <property type="entry name" value="DNA_Pol-Epsilon_Subunit"/>
</dbReference>
<keyword evidence="9" id="KW-1185">Reference proteome</keyword>
<evidence type="ECO:0000256" key="2">
    <source>
        <dbReference type="ARBA" id="ARBA00022705"/>
    </source>
</evidence>
<proteinExistence type="predicted"/>
<keyword evidence="3" id="KW-0539">Nucleus</keyword>
<reference evidence="8" key="1">
    <citation type="journal article" date="2019" name="Beilstein J. Org. Chem.">
        <title>Nanangenines: drimane sesquiterpenoids as the dominant metabolite cohort of a novel Australian fungus, Aspergillus nanangensis.</title>
        <authorList>
            <person name="Lacey H.J."/>
            <person name="Gilchrist C.L.M."/>
            <person name="Crombie A."/>
            <person name="Kalaitzis J.A."/>
            <person name="Vuong D."/>
            <person name="Rutledge P.J."/>
            <person name="Turner P."/>
            <person name="Pitt J.I."/>
            <person name="Lacey E."/>
            <person name="Chooi Y.H."/>
            <person name="Piggott A.M."/>
        </authorList>
    </citation>
    <scope>NUCLEOTIDE SEQUENCE</scope>
    <source>
        <strain evidence="8">MST-FP2251</strain>
    </source>
</reference>
<dbReference type="GO" id="GO:0006272">
    <property type="term" value="P:leading strand elongation"/>
    <property type="evidence" value="ECO:0007669"/>
    <property type="project" value="TreeGrafter"/>
</dbReference>
<dbReference type="Gene3D" id="1.10.20.10">
    <property type="entry name" value="Histone, subunit A"/>
    <property type="match status" value="1"/>
</dbReference>
<evidence type="ECO:0000256" key="1">
    <source>
        <dbReference type="ARBA" id="ARBA00004123"/>
    </source>
</evidence>
<keyword evidence="2" id="KW-0235">DNA replication</keyword>
<dbReference type="GO" id="GO:0031507">
    <property type="term" value="P:heterochromatin formation"/>
    <property type="evidence" value="ECO:0007669"/>
    <property type="project" value="TreeGrafter"/>
</dbReference>
<evidence type="ECO:0000313" key="8">
    <source>
        <dbReference type="EMBL" id="KAF9889206.1"/>
    </source>
</evidence>
<dbReference type="GO" id="GO:0008623">
    <property type="term" value="C:CHRAC"/>
    <property type="evidence" value="ECO:0007669"/>
    <property type="project" value="TreeGrafter"/>
</dbReference>
<dbReference type="Pfam" id="PF00808">
    <property type="entry name" value="CBFD_NFYB_HMF"/>
    <property type="match status" value="1"/>
</dbReference>
<dbReference type="InterPro" id="IPR009072">
    <property type="entry name" value="Histone-fold"/>
</dbReference>
<protein>
    <recommendedName>
        <fullName evidence="4">DNA polymerase epsilon subunit D</fullName>
    </recommendedName>
    <alternativeName>
        <fullName evidence="5">DNA polymerase II subunit D</fullName>
    </alternativeName>
</protein>
<evidence type="ECO:0000259" key="7">
    <source>
        <dbReference type="Pfam" id="PF00808"/>
    </source>
</evidence>
<evidence type="ECO:0000256" key="4">
    <source>
        <dbReference type="ARBA" id="ARBA00039775"/>
    </source>
</evidence>
<name>A0AAD4CMH7_ASPNN</name>
<accession>A0AAD4CMH7</accession>
<feature type="compositionally biased region" description="Acidic residues" evidence="6">
    <location>
        <begin position="274"/>
        <end position="287"/>
    </location>
</feature>
<feature type="region of interest" description="Disordered" evidence="6">
    <location>
        <begin position="1"/>
        <end position="20"/>
    </location>
</feature>
<dbReference type="PANTHER" id="PTHR46172:SF1">
    <property type="entry name" value="DNA POLYMERASE EPSILON SUBUNIT 3"/>
    <property type="match status" value="1"/>
</dbReference>
<evidence type="ECO:0000313" key="9">
    <source>
        <dbReference type="Proteomes" id="UP001194746"/>
    </source>
</evidence>
<evidence type="ECO:0000256" key="6">
    <source>
        <dbReference type="SAM" id="MobiDB-lite"/>
    </source>
</evidence>
<feature type="domain" description="Transcription factor CBF/NF-Y/archaeal histone" evidence="7">
    <location>
        <begin position="62"/>
        <end position="115"/>
    </location>
</feature>
<feature type="compositionally biased region" description="Basic and acidic residues" evidence="6">
    <location>
        <begin position="257"/>
        <end position="271"/>
    </location>
</feature>
<sequence length="301" mass="32817">MPRKSTSSTPGDLEDTASPDVQVQVTTQSQAQILQVTEQQLKARAEGGASIEDFLLPRSLTLRLAKSVLPPNTSIQKDAVLAIQKAATVFVSYLSSHANEATLKRTVAPSDVFSAISELEFDSFRTRLEKELDAFTELKAGKRKAKKGDNTTTEQVENGSGVKYNEEGMVAGTTTTTNTARGAKRVKRTEDGDGAAGRVDEVDDGDETQDEPEQVDENETEVEEGDDAEEEEEEEEEEEDDDGDDEEHPEEEDPDRVEDLDRHAGARRPMDPDAAGDETESDDENDDSGPGSQLRGDLGLR</sequence>
<dbReference type="AlphaFoldDB" id="A0AAD4CMH7"/>
<feature type="region of interest" description="Disordered" evidence="6">
    <location>
        <begin position="142"/>
        <end position="301"/>
    </location>
</feature>
<organism evidence="8 9">
    <name type="scientific">Aspergillus nanangensis</name>
    <dbReference type="NCBI Taxonomy" id="2582783"/>
    <lineage>
        <taxon>Eukaryota</taxon>
        <taxon>Fungi</taxon>
        <taxon>Dikarya</taxon>
        <taxon>Ascomycota</taxon>
        <taxon>Pezizomycotina</taxon>
        <taxon>Eurotiomycetes</taxon>
        <taxon>Eurotiomycetidae</taxon>
        <taxon>Eurotiales</taxon>
        <taxon>Aspergillaceae</taxon>
        <taxon>Aspergillus</taxon>
        <taxon>Aspergillus subgen. Circumdati</taxon>
    </lineage>
</organism>
<dbReference type="GO" id="GO:0008622">
    <property type="term" value="C:epsilon DNA polymerase complex"/>
    <property type="evidence" value="ECO:0007669"/>
    <property type="project" value="TreeGrafter"/>
</dbReference>
<evidence type="ECO:0000256" key="5">
    <source>
        <dbReference type="ARBA" id="ARBA00042096"/>
    </source>
</evidence>
<evidence type="ECO:0000256" key="3">
    <source>
        <dbReference type="ARBA" id="ARBA00023242"/>
    </source>
</evidence>
<feature type="compositionally biased region" description="Acidic residues" evidence="6">
    <location>
        <begin position="201"/>
        <end position="256"/>
    </location>
</feature>
<comment type="subcellular location">
    <subcellularLocation>
        <location evidence="1">Nucleus</location>
    </subcellularLocation>
</comment>
<comment type="caution">
    <text evidence="8">The sequence shown here is derived from an EMBL/GenBank/DDBJ whole genome shotgun (WGS) entry which is preliminary data.</text>
</comment>
<dbReference type="EMBL" id="VCAU01000038">
    <property type="protein sequence ID" value="KAF9889206.1"/>
    <property type="molecule type" value="Genomic_DNA"/>
</dbReference>
<reference evidence="8" key="2">
    <citation type="submission" date="2020-02" db="EMBL/GenBank/DDBJ databases">
        <authorList>
            <person name="Gilchrist C.L.M."/>
            <person name="Chooi Y.-H."/>
        </authorList>
    </citation>
    <scope>NUCLEOTIDE SEQUENCE</scope>
    <source>
        <strain evidence="8">MST-FP2251</strain>
    </source>
</reference>
<feature type="compositionally biased region" description="Polar residues" evidence="6">
    <location>
        <begin position="1"/>
        <end position="10"/>
    </location>
</feature>
<dbReference type="GO" id="GO:0046982">
    <property type="term" value="F:protein heterodimerization activity"/>
    <property type="evidence" value="ECO:0007669"/>
    <property type="project" value="InterPro"/>
</dbReference>